<dbReference type="AlphaFoldDB" id="A0A8T9BTC1"/>
<organism evidence="2 3">
    <name type="scientific">Lachnellula suecica</name>
    <dbReference type="NCBI Taxonomy" id="602035"/>
    <lineage>
        <taxon>Eukaryota</taxon>
        <taxon>Fungi</taxon>
        <taxon>Dikarya</taxon>
        <taxon>Ascomycota</taxon>
        <taxon>Pezizomycotina</taxon>
        <taxon>Leotiomycetes</taxon>
        <taxon>Helotiales</taxon>
        <taxon>Lachnaceae</taxon>
        <taxon>Lachnellula</taxon>
    </lineage>
</organism>
<dbReference type="OrthoDB" id="194386at2759"/>
<dbReference type="Gene3D" id="3.40.50.150">
    <property type="entry name" value="Vaccinia Virus protein VP39"/>
    <property type="match status" value="1"/>
</dbReference>
<feature type="compositionally biased region" description="Basic residues" evidence="1">
    <location>
        <begin position="193"/>
        <end position="202"/>
    </location>
</feature>
<dbReference type="PANTHER" id="PTHR14614">
    <property type="entry name" value="HEPATOCELLULAR CARCINOMA-ASSOCIATED ANTIGEN"/>
    <property type="match status" value="1"/>
</dbReference>
<gene>
    <name evidence="2" type="ORF">LSUE1_G008769</name>
</gene>
<dbReference type="GO" id="GO:0005737">
    <property type="term" value="C:cytoplasm"/>
    <property type="evidence" value="ECO:0007669"/>
    <property type="project" value="TreeGrafter"/>
</dbReference>
<comment type="caution">
    <text evidence="2">The sequence shown here is derived from an EMBL/GenBank/DDBJ whole genome shotgun (WGS) entry which is preliminary data.</text>
</comment>
<dbReference type="SUPFAM" id="SSF53335">
    <property type="entry name" value="S-adenosyl-L-methionine-dependent methyltransferases"/>
    <property type="match status" value="1"/>
</dbReference>
<feature type="non-terminal residue" evidence="2">
    <location>
        <position position="1"/>
    </location>
</feature>
<evidence type="ECO:0000313" key="3">
    <source>
        <dbReference type="Proteomes" id="UP000469558"/>
    </source>
</evidence>
<feature type="compositionally biased region" description="Pro residues" evidence="1">
    <location>
        <begin position="181"/>
        <end position="192"/>
    </location>
</feature>
<evidence type="ECO:0000313" key="2">
    <source>
        <dbReference type="EMBL" id="TVY54807.1"/>
    </source>
</evidence>
<dbReference type="InterPro" id="IPR029063">
    <property type="entry name" value="SAM-dependent_MTases_sf"/>
</dbReference>
<dbReference type="EMBL" id="QGMK01003001">
    <property type="protein sequence ID" value="TVY54807.1"/>
    <property type="molecule type" value="Genomic_DNA"/>
</dbReference>
<sequence length="324" mass="36186">MGMEQQLSVVGQRQLDRFCRQYLQVVLDPDYPAEEYLRQEAVQESIYTRIFDESVIKYAPPQRYQLRVLKELTRRIEQSIQDWDEEGISENLMSHLSLLLCSPLPSEASSAQEKSYVTYTLSPLIPRPSLHQEPQKSHHRQHQPGPHSHPLQQSPSSNPAAPSPQQAPPLTYSRPPHLGSLPPPIHLPPQAPHPHHTPFHPRARAGTGYLSILCSKHLRAAHVLATDGSASVLTSLEANLELNDARDIETKQLLWGTRIGEIGEVDLVLGADVTYDASAVPALVKTFGELFERYPAVSILISATVRNPATFETFLSTCAEKELE</sequence>
<name>A0A8T9BTC1_9HELO</name>
<accession>A0A8T9BTC1</accession>
<dbReference type="PANTHER" id="PTHR14614:SF130">
    <property type="entry name" value="PROTEIN-LYSINE N-METHYLTRANSFERASE EEF2KMT"/>
    <property type="match status" value="1"/>
</dbReference>
<dbReference type="Proteomes" id="UP000469558">
    <property type="component" value="Unassembled WGS sequence"/>
</dbReference>
<dbReference type="InterPro" id="IPR019410">
    <property type="entry name" value="Methyltransf_16"/>
</dbReference>
<reference evidence="2 3" key="1">
    <citation type="submission" date="2018-05" db="EMBL/GenBank/DDBJ databases">
        <title>Genome sequencing and assembly of the regulated plant pathogen Lachnellula willkommii and related sister species for the development of diagnostic species identification markers.</title>
        <authorList>
            <person name="Giroux E."/>
            <person name="Bilodeau G."/>
        </authorList>
    </citation>
    <scope>NUCLEOTIDE SEQUENCE [LARGE SCALE GENOMIC DNA]</scope>
    <source>
        <strain evidence="2 3">CBS 268.59</strain>
    </source>
</reference>
<proteinExistence type="predicted"/>
<dbReference type="GO" id="GO:0008757">
    <property type="term" value="F:S-adenosylmethionine-dependent methyltransferase activity"/>
    <property type="evidence" value="ECO:0007669"/>
    <property type="project" value="UniProtKB-ARBA"/>
</dbReference>
<feature type="compositionally biased region" description="Low complexity" evidence="1">
    <location>
        <begin position="143"/>
        <end position="160"/>
    </location>
</feature>
<evidence type="ECO:0000256" key="1">
    <source>
        <dbReference type="SAM" id="MobiDB-lite"/>
    </source>
</evidence>
<feature type="region of interest" description="Disordered" evidence="1">
    <location>
        <begin position="125"/>
        <end position="202"/>
    </location>
</feature>
<dbReference type="Pfam" id="PF10294">
    <property type="entry name" value="Methyltransf_16"/>
    <property type="match status" value="1"/>
</dbReference>
<protein>
    <submittedName>
        <fullName evidence="2">Protein-lysine N-methyltransferase</fullName>
    </submittedName>
</protein>
<keyword evidence="3" id="KW-1185">Reference proteome</keyword>